<evidence type="ECO:0000313" key="2">
    <source>
        <dbReference type="EMBL" id="QNO15711.1"/>
    </source>
</evidence>
<keyword evidence="1" id="KW-0812">Transmembrane</keyword>
<dbReference type="EMBL" id="CP058559">
    <property type="protein sequence ID" value="QNO15711.1"/>
    <property type="molecule type" value="Genomic_DNA"/>
</dbReference>
<dbReference type="RefSeq" id="WP_213166119.1">
    <property type="nucleotide sequence ID" value="NZ_CP058559.1"/>
</dbReference>
<protein>
    <submittedName>
        <fullName evidence="2">Uncharacterized protein</fullName>
    </submittedName>
</protein>
<evidence type="ECO:0000256" key="1">
    <source>
        <dbReference type="SAM" id="Phobius"/>
    </source>
</evidence>
<feature type="transmembrane region" description="Helical" evidence="1">
    <location>
        <begin position="6"/>
        <end position="23"/>
    </location>
</feature>
<proteinExistence type="predicted"/>
<sequence length="169" mass="19095">MNKKGFTLFVITLTIMFMLMSYYNSQNVEGLVPAMQGERHLIVNGEQHGISYQIYKGNTQDHFVIRFYKENESIVNAKITDLKVNLEIENGKLLSVAPAGKIEGNKSEYVYSSRRGLNSQLEDKGIFVIFKIAGDENSKGALKFSITEYTQISKTTVELNSDPIKFPVK</sequence>
<keyword evidence="3" id="KW-1185">Reference proteome</keyword>
<name>A0A7G9WAJ9_ALKCA</name>
<reference evidence="2 3" key="1">
    <citation type="submission" date="2020-07" db="EMBL/GenBank/DDBJ databases">
        <title>Alkalicella. sp. LB2 genome.</title>
        <authorList>
            <person name="Postec A."/>
            <person name="Quemeneur M."/>
        </authorList>
    </citation>
    <scope>NUCLEOTIDE SEQUENCE [LARGE SCALE GENOMIC DNA]</scope>
    <source>
        <strain evidence="2 3">LB2</strain>
    </source>
</reference>
<evidence type="ECO:0000313" key="3">
    <source>
        <dbReference type="Proteomes" id="UP000516160"/>
    </source>
</evidence>
<dbReference type="KEGG" id="acae:HYG86_13490"/>
<organism evidence="2 3">
    <name type="scientific">Alkalicella caledoniensis</name>
    <dbReference type="NCBI Taxonomy" id="2731377"/>
    <lineage>
        <taxon>Bacteria</taxon>
        <taxon>Bacillati</taxon>
        <taxon>Bacillota</taxon>
        <taxon>Clostridia</taxon>
        <taxon>Eubacteriales</taxon>
        <taxon>Proteinivoracaceae</taxon>
        <taxon>Alkalicella</taxon>
    </lineage>
</organism>
<keyword evidence="1" id="KW-1133">Transmembrane helix</keyword>
<dbReference type="Proteomes" id="UP000516160">
    <property type="component" value="Chromosome"/>
</dbReference>
<keyword evidence="1" id="KW-0472">Membrane</keyword>
<gene>
    <name evidence="2" type="ORF">HYG86_13490</name>
</gene>
<dbReference type="AlphaFoldDB" id="A0A7G9WAJ9"/>
<accession>A0A7G9WAJ9</accession>